<evidence type="ECO:0000313" key="2">
    <source>
        <dbReference type="Proteomes" id="UP001055580"/>
    </source>
</evidence>
<reference evidence="1" key="1">
    <citation type="submission" date="2022-05" db="EMBL/GenBank/DDBJ databases">
        <title>Sphingomonas sp. strain RMG20 Genome sequencing and assembly.</title>
        <authorList>
            <person name="Kim I."/>
        </authorList>
    </citation>
    <scope>NUCLEOTIDE SEQUENCE</scope>
    <source>
        <strain evidence="1">RMG20</strain>
    </source>
</reference>
<name>A0ABY4TRU1_9SPHN</name>
<organism evidence="1 2">
    <name type="scientific">Sphingomonas donggukensis</name>
    <dbReference type="NCBI Taxonomy" id="2949093"/>
    <lineage>
        <taxon>Bacteria</taxon>
        <taxon>Pseudomonadati</taxon>
        <taxon>Pseudomonadota</taxon>
        <taxon>Alphaproteobacteria</taxon>
        <taxon>Sphingomonadales</taxon>
        <taxon>Sphingomonadaceae</taxon>
        <taxon>Sphingomonas</taxon>
    </lineage>
</organism>
<sequence>MANDASYFRAQADRARADADAAQLDNVRDRAMRSVAAFEAMAASAERVTKLRADREAATQHRVEIAAS</sequence>
<dbReference type="RefSeq" id="WP_250748949.1">
    <property type="nucleotide sequence ID" value="NZ_CP098401.1"/>
</dbReference>
<dbReference type="Proteomes" id="UP001055580">
    <property type="component" value="Chromosome"/>
</dbReference>
<evidence type="ECO:0000313" key="1">
    <source>
        <dbReference type="EMBL" id="URW74545.1"/>
    </source>
</evidence>
<accession>A0ABY4TRU1</accession>
<protein>
    <submittedName>
        <fullName evidence="1">Uncharacterized protein</fullName>
    </submittedName>
</protein>
<proteinExistence type="predicted"/>
<dbReference type="EMBL" id="CP098401">
    <property type="protein sequence ID" value="URW74545.1"/>
    <property type="molecule type" value="Genomic_DNA"/>
</dbReference>
<gene>
    <name evidence="1" type="ORF">M9980_08120</name>
</gene>
<keyword evidence="2" id="KW-1185">Reference proteome</keyword>